<gene>
    <name evidence="2" type="ORF">INS88_04450</name>
</gene>
<dbReference type="AlphaFoldDB" id="A0A7M1QWI1"/>
<protein>
    <submittedName>
        <fullName evidence="2">Universal stress protein</fullName>
    </submittedName>
</protein>
<dbReference type="InterPro" id="IPR006016">
    <property type="entry name" value="UspA"/>
</dbReference>
<name>A0A7M1QWI1_9ACTO</name>
<keyword evidence="3" id="KW-1185">Reference proteome</keyword>
<dbReference type="Gene3D" id="3.40.50.620">
    <property type="entry name" value="HUPs"/>
    <property type="match status" value="1"/>
</dbReference>
<organism evidence="2 3">
    <name type="scientific">Trueperella pecoris</name>
    <dbReference type="NCBI Taxonomy" id="2733571"/>
    <lineage>
        <taxon>Bacteria</taxon>
        <taxon>Bacillati</taxon>
        <taxon>Actinomycetota</taxon>
        <taxon>Actinomycetes</taxon>
        <taxon>Actinomycetales</taxon>
        <taxon>Actinomycetaceae</taxon>
        <taxon>Trueperella</taxon>
    </lineage>
</organism>
<dbReference type="InterPro" id="IPR014729">
    <property type="entry name" value="Rossmann-like_a/b/a_fold"/>
</dbReference>
<sequence length="127" mass="14067">MPVVVPVTPGARDDALVAAIDLCQRQERPLVVLLRRPVSEFHQETVDAEIDDLTERLERVDIAFSIEVRLGEEELATHIANVVTQTKASLVVVSLAKRPVNGRLRLGSQIQKLLLESQCAVLVVPER</sequence>
<evidence type="ECO:0000313" key="3">
    <source>
        <dbReference type="Proteomes" id="UP000595053"/>
    </source>
</evidence>
<dbReference type="SUPFAM" id="SSF52402">
    <property type="entry name" value="Adenine nucleotide alpha hydrolases-like"/>
    <property type="match status" value="1"/>
</dbReference>
<proteinExistence type="predicted"/>
<feature type="domain" description="UspA" evidence="1">
    <location>
        <begin position="3"/>
        <end position="125"/>
    </location>
</feature>
<accession>A0A7M1QWI1</accession>
<dbReference type="RefSeq" id="WP_193327646.1">
    <property type="nucleotide sequence ID" value="NZ_CP053291.1"/>
</dbReference>
<dbReference type="EMBL" id="CP063213">
    <property type="protein sequence ID" value="QOR46452.1"/>
    <property type="molecule type" value="Genomic_DNA"/>
</dbReference>
<evidence type="ECO:0000313" key="2">
    <source>
        <dbReference type="EMBL" id="QOR46452.1"/>
    </source>
</evidence>
<dbReference type="Proteomes" id="UP000595053">
    <property type="component" value="Chromosome"/>
</dbReference>
<reference evidence="2 3" key="1">
    <citation type="submission" date="2020-10" db="EMBL/GenBank/DDBJ databases">
        <title>Trueperella pecoris sp. nov. isolated from bovine and porcine specimens.</title>
        <authorList>
            <person name="Schoenecker L."/>
            <person name="Schnydrig P."/>
            <person name="Brodard I."/>
            <person name="Thomann A."/>
            <person name="Hemphill A."/>
            <person name="Rodriguez-Campos S."/>
            <person name="Perreten V."/>
            <person name="Jores J."/>
            <person name="Kittl S."/>
        </authorList>
    </citation>
    <scope>NUCLEOTIDE SEQUENCE [LARGE SCALE GENOMIC DNA]</scope>
    <source>
        <strain evidence="2 3">15A0121</strain>
    </source>
</reference>
<evidence type="ECO:0000259" key="1">
    <source>
        <dbReference type="Pfam" id="PF00582"/>
    </source>
</evidence>
<dbReference type="Pfam" id="PF00582">
    <property type="entry name" value="Usp"/>
    <property type="match status" value="1"/>
</dbReference>